<evidence type="ECO:0000313" key="7">
    <source>
        <dbReference type="Proteomes" id="UP001288320"/>
    </source>
</evidence>
<comment type="caution">
    <text evidence="4">The sequence shown here is derived from an EMBL/GenBank/DDBJ whole genome shotgun (WGS) entry which is preliminary data.</text>
</comment>
<evidence type="ECO:0000313" key="6">
    <source>
        <dbReference type="Proteomes" id="UP001284901"/>
    </source>
</evidence>
<evidence type="ECO:0000256" key="2">
    <source>
        <dbReference type="ARBA" id="ARBA00022801"/>
    </source>
</evidence>
<evidence type="ECO:0000259" key="3">
    <source>
        <dbReference type="Pfam" id="PF01979"/>
    </source>
</evidence>
<sequence>MFYLGRVLNGYGREVGYGIEIDDAGTLARLLTAEEAAAVTAGLAAERESRGIEARAAEAFGLGADNPRVRRAHVITPGLVDIHCHGGGGFAFPDNYAEEEIATAIRTHQRGGTTAMFASLVSLADPLPQIEALVPFCERGELAGIHLEGPYISREKCGAQNPEVIRAVDEAELRSWLEAGRGWIKTMTVAPEAEGAQRAAELLLEYGGKPSWGHSHGDGAVTRAEIARTLEVARRHGYTPLAVLAGAGTGAGSGAGADARQAGGAGTVAGSAVGQEAAQTVTHLFNAMTAFTHRAPGPIREYIQAARRGFISAEVIADGYHVHPDLVEDVVDYLDEPDLGAGASGSAGAGQLGIPGAFFVTDSLAAAGMPPGKYTLGGLAVEVRDGACYLEGTDTLAGGASVLADQVALFAGRGKLTLPQLVRATVAGPVYAGGAWDAPGVTVDFTPGKPVNLVAWNEAMTPLAVVREGVEISHS</sequence>
<dbReference type="PANTHER" id="PTHR11113:SF14">
    <property type="entry name" value="N-ACETYLGLUCOSAMINE-6-PHOSPHATE DEACETYLASE"/>
    <property type="match status" value="1"/>
</dbReference>
<name>A0AAW9HPM7_9ACTO</name>
<dbReference type="EMBL" id="JAWNFV010000020">
    <property type="protein sequence ID" value="MDY5141331.1"/>
    <property type="molecule type" value="Genomic_DNA"/>
</dbReference>
<dbReference type="RefSeq" id="WP_087070243.1">
    <property type="nucleotide sequence ID" value="NZ_CAUPFC010000010.1"/>
</dbReference>
<dbReference type="PANTHER" id="PTHR11113">
    <property type="entry name" value="N-ACETYLGLUCOSAMINE-6-PHOSPHATE DEACETYLASE"/>
    <property type="match status" value="1"/>
</dbReference>
<dbReference type="Proteomes" id="UP001284901">
    <property type="component" value="Unassembled WGS sequence"/>
</dbReference>
<dbReference type="InterPro" id="IPR032466">
    <property type="entry name" value="Metal_Hydrolase"/>
</dbReference>
<dbReference type="AlphaFoldDB" id="A0AAW9HPM7"/>
<organism evidence="4 7">
    <name type="scientific">Actinotignum timonense</name>
    <dbReference type="NCBI Taxonomy" id="1870995"/>
    <lineage>
        <taxon>Bacteria</taxon>
        <taxon>Bacillati</taxon>
        <taxon>Actinomycetota</taxon>
        <taxon>Actinomycetes</taxon>
        <taxon>Actinomycetales</taxon>
        <taxon>Actinomycetaceae</taxon>
        <taxon>Actinotignum</taxon>
    </lineage>
</organism>
<feature type="domain" description="Amidohydrolase-related" evidence="3">
    <location>
        <begin position="74"/>
        <end position="200"/>
    </location>
</feature>
<dbReference type="EMBL" id="JAWNFY010000030">
    <property type="protein sequence ID" value="MDY5147106.1"/>
    <property type="molecule type" value="Genomic_DNA"/>
</dbReference>
<dbReference type="GO" id="GO:0008448">
    <property type="term" value="F:N-acetylglucosamine-6-phosphate deacetylase activity"/>
    <property type="evidence" value="ECO:0007669"/>
    <property type="project" value="TreeGrafter"/>
</dbReference>
<evidence type="ECO:0000256" key="1">
    <source>
        <dbReference type="ARBA" id="ARBA00010716"/>
    </source>
</evidence>
<dbReference type="InterPro" id="IPR006680">
    <property type="entry name" value="Amidohydro-rel"/>
</dbReference>
<comment type="similarity">
    <text evidence="1">Belongs to the metallo-dependent hydrolases superfamily. NagA family.</text>
</comment>
<gene>
    <name evidence="4" type="ORF">R6G74_08440</name>
    <name evidence="5" type="ORF">R6P33_08760</name>
</gene>
<accession>A0AAW9HPM7</accession>
<dbReference type="Pfam" id="PF01979">
    <property type="entry name" value="Amidohydro_1"/>
    <property type="match status" value="1"/>
</dbReference>
<proteinExistence type="inferred from homology"/>
<dbReference type="GeneID" id="92813151"/>
<keyword evidence="6" id="KW-1185">Reference proteome</keyword>
<dbReference type="Proteomes" id="UP001288320">
    <property type="component" value="Unassembled WGS sequence"/>
</dbReference>
<dbReference type="SUPFAM" id="SSF51556">
    <property type="entry name" value="Metallo-dependent hydrolases"/>
    <property type="match status" value="1"/>
</dbReference>
<reference evidence="4 6" key="1">
    <citation type="submission" date="2023-10" db="EMBL/GenBank/DDBJ databases">
        <title>Whole Genome based description of the genera Actinobaculum and Actinotignum reveals a complex phylogenetic relationship within the species included in the genus Actinotignum.</title>
        <authorList>
            <person name="Jensen C.S."/>
            <person name="Dargis R."/>
            <person name="Kemp M."/>
            <person name="Christensen J.J."/>
        </authorList>
    </citation>
    <scope>NUCLEOTIDE SEQUENCE</scope>
    <source>
        <strain evidence="5 6">SLA_B089</strain>
        <strain evidence="4">SLA_B245</strain>
    </source>
</reference>
<dbReference type="Gene3D" id="3.20.20.140">
    <property type="entry name" value="Metal-dependent hydrolases"/>
    <property type="match status" value="1"/>
</dbReference>
<evidence type="ECO:0000313" key="4">
    <source>
        <dbReference type="EMBL" id="MDY5141331.1"/>
    </source>
</evidence>
<evidence type="ECO:0000313" key="5">
    <source>
        <dbReference type="EMBL" id="MDY5147106.1"/>
    </source>
</evidence>
<keyword evidence="2" id="KW-0378">Hydrolase</keyword>
<dbReference type="GO" id="GO:0006046">
    <property type="term" value="P:N-acetylglucosamine catabolic process"/>
    <property type="evidence" value="ECO:0007669"/>
    <property type="project" value="TreeGrafter"/>
</dbReference>
<protein>
    <submittedName>
        <fullName evidence="4">Amidohydrolase family protein</fullName>
    </submittedName>
</protein>